<feature type="region of interest" description="Disordered" evidence="1">
    <location>
        <begin position="315"/>
        <end position="338"/>
    </location>
</feature>
<evidence type="ECO:0000313" key="4">
    <source>
        <dbReference type="Proteomes" id="UP000236291"/>
    </source>
</evidence>
<feature type="compositionally biased region" description="Polar residues" evidence="1">
    <location>
        <begin position="589"/>
        <end position="610"/>
    </location>
</feature>
<dbReference type="InterPro" id="IPR029472">
    <property type="entry name" value="Copia-like_N"/>
</dbReference>
<dbReference type="InterPro" id="IPR012337">
    <property type="entry name" value="RNaseH-like_sf"/>
</dbReference>
<dbReference type="Pfam" id="PF14244">
    <property type="entry name" value="Retrotran_gag_3"/>
    <property type="match status" value="1"/>
</dbReference>
<feature type="domain" description="CCHC-type" evidence="2">
    <location>
        <begin position="291"/>
        <end position="307"/>
    </location>
</feature>
<dbReference type="Pfam" id="PF25597">
    <property type="entry name" value="SH3_retrovirus"/>
    <property type="match status" value="1"/>
</dbReference>
<dbReference type="GO" id="GO:0003676">
    <property type="term" value="F:nucleic acid binding"/>
    <property type="evidence" value="ECO:0007669"/>
    <property type="project" value="InterPro"/>
</dbReference>
<reference evidence="3 4" key="2">
    <citation type="journal article" date="2017" name="Front. Plant Sci.">
        <title>Gene Classification and Mining of Molecular Markers Useful in Red Clover (Trifolium pratense) Breeding.</title>
        <authorList>
            <person name="Istvanek J."/>
            <person name="Dluhosova J."/>
            <person name="Dluhos P."/>
            <person name="Patkova L."/>
            <person name="Nedelnik J."/>
            <person name="Repkova J."/>
        </authorList>
    </citation>
    <scope>NUCLEOTIDE SEQUENCE [LARGE SCALE GENOMIC DNA]</scope>
    <source>
        <strain evidence="4">cv. Tatra</strain>
        <tissue evidence="3">Young leaves</tissue>
    </source>
</reference>
<dbReference type="InterPro" id="IPR057670">
    <property type="entry name" value="SH3_retrovirus"/>
</dbReference>
<gene>
    <name evidence="3" type="ORF">L195_g015404</name>
</gene>
<dbReference type="InterPro" id="IPR036397">
    <property type="entry name" value="RNaseH_sf"/>
</dbReference>
<proteinExistence type="predicted"/>
<dbReference type="InterPro" id="IPR013103">
    <property type="entry name" value="RVT_2"/>
</dbReference>
<feature type="domain" description="CCHC-type" evidence="2">
    <location>
        <begin position="272"/>
        <end position="288"/>
    </location>
</feature>
<dbReference type="SUPFAM" id="SSF56672">
    <property type="entry name" value="DNA/RNA polymerases"/>
    <property type="match status" value="1"/>
</dbReference>
<feature type="region of interest" description="Disordered" evidence="1">
    <location>
        <begin position="1"/>
        <end position="21"/>
    </location>
</feature>
<reference evidence="3 4" key="1">
    <citation type="journal article" date="2014" name="Am. J. Bot.">
        <title>Genome assembly and annotation for red clover (Trifolium pratense; Fabaceae).</title>
        <authorList>
            <person name="Istvanek J."/>
            <person name="Jaros M."/>
            <person name="Krenek A."/>
            <person name="Repkova J."/>
        </authorList>
    </citation>
    <scope>NUCLEOTIDE SEQUENCE [LARGE SCALE GENOMIC DNA]</scope>
    <source>
        <strain evidence="4">cv. Tatra</strain>
        <tissue evidence="3">Young leaves</tissue>
    </source>
</reference>
<dbReference type="Pfam" id="PF07727">
    <property type="entry name" value="RVT_2"/>
    <property type="match status" value="1"/>
</dbReference>
<dbReference type="Gene3D" id="3.30.420.10">
    <property type="entry name" value="Ribonuclease H-like superfamily/Ribonuclease H"/>
    <property type="match status" value="1"/>
</dbReference>
<dbReference type="CDD" id="cd09272">
    <property type="entry name" value="RNase_HI_RT_Ty1"/>
    <property type="match status" value="1"/>
</dbReference>
<dbReference type="AlphaFoldDB" id="A0A2K3MN99"/>
<dbReference type="InterPro" id="IPR001878">
    <property type="entry name" value="Znf_CCHC"/>
</dbReference>
<name>A0A2K3MN99_TRIPR</name>
<accession>A0A2K3MN99</accession>
<dbReference type="GO" id="GO:0008270">
    <property type="term" value="F:zinc ion binding"/>
    <property type="evidence" value="ECO:0007669"/>
    <property type="project" value="InterPro"/>
</dbReference>
<dbReference type="EMBL" id="ASHM01010436">
    <property type="protein sequence ID" value="PNX92270.1"/>
    <property type="molecule type" value="Genomic_DNA"/>
</dbReference>
<protein>
    <submittedName>
        <fullName evidence="3">Retrovirus-related Pol polyprotein from transposon TNT 1-94</fullName>
    </submittedName>
</protein>
<comment type="caution">
    <text evidence="3">The sequence shown here is derived from an EMBL/GenBank/DDBJ whole genome shotgun (WGS) entry which is preliminary data.</text>
</comment>
<evidence type="ECO:0000259" key="2">
    <source>
        <dbReference type="SMART" id="SM00343"/>
    </source>
</evidence>
<dbReference type="PANTHER" id="PTHR11439:SF498">
    <property type="entry name" value="DNAK FAMILY PROTEIN"/>
    <property type="match status" value="1"/>
</dbReference>
<dbReference type="InterPro" id="IPR043502">
    <property type="entry name" value="DNA/RNA_pol_sf"/>
</dbReference>
<evidence type="ECO:0000313" key="3">
    <source>
        <dbReference type="EMBL" id="PNX92270.1"/>
    </source>
</evidence>
<dbReference type="Proteomes" id="UP000236291">
    <property type="component" value="Unassembled WGS sequence"/>
</dbReference>
<dbReference type="SUPFAM" id="SSF53098">
    <property type="entry name" value="Ribonuclease H-like"/>
    <property type="match status" value="1"/>
</dbReference>
<sequence>MEKHDETLSTPKASNDTKKPIINVYDDPSDPLYLHHSDQPGLVLVTQQLSQSNYPLWSHAMLMALTTKNKDGFVDGSIKKPSTTSSKEYRQWIRCNLLVKGWILNTISPNIAQSVMYTDDASKIWMELKERFSHTNSVHLFHIEKEIHECIQGDMSIGDYYTKLKGLWDARDALSPLPQINGDMAKKLKEYQQSQRTIQFLMKLNPVYAGARGQILLMDPLPPVNKVFSLIIQDEKQRNISPQTTADAMAFAVRNEPPNLKGNHQPRNPHLKCDRCNLVGHIAEHCRQHLKCDHCGYKGHTIDICRKLKRVNVQGDKKDPSNSLSKAHHVSSKLDKVETTPSYSLTAEQYRDLLELIDRTKSVSVANQVSTMNNLSGISPTSPTYGKSVRWIFDTGATDHMDQHSGKTIGTGIEEAGLYYLDTSKFSGCSIFAATNGVVERKHRHLLNVARALLFQANLPKTFWGDSILTAAYLINRTSTPILHGKTPFEILFHKPPTYHHLRVFGCLCFASNHHHKPTKFDTRSIRCIFLGYPYGTKGYRVYDLATGKTFTSRDVIFHEHIFPYSSAATMSTPSTHQIPLPNIEPFDSSSHETTPSFPTHTPTAFDDQQPTPPIVTPTIESQDTIIPTIVSTIEASTSDSTTITPPEAPHDIPPPALMAKRLIRPPSYLRQYHVEVSLPTRSSPSSHSVLTAPKGIPHPLSSVLNYDRLSPAHRAFTTSISAIKEPTSFHQAVKDPKWRFAMDEELRALHDNGTWSLQHLPPNKNPVGCKWVYKIKFNPDGTIERYKARLVAKGYSQIEGFDYRETFAPVAKLVTVRLLLAVASSMNWHLRQLDVNNAFLHGDLEEEVYMSLPPGYGRKGETRVCKLHKSLYGLKQASRQWFIKLSKVLILADYTQSKSDHSLFVRHRDTSFTALLIYVDDIILAGNNLQEIERIKAHLMEQFKLKDLGNLKYFLGIEVSRSKQGITLSQRKYALEILEDMGYLAVKPANSPMEQNLSLNKTDGDCIDEPSSYRRLVGRLIYLTITRPDLVYAVHILSQFMDKPRIPHLEAAQRVLRYIKKTPGQGILFPSTSTLQLNAFCDADWARCQDTRRSTSGYCVFIGNSLISWKTKKQVTVSRSSAEAEYRSMASVCCEVTWLLSVLHDLGIEHQQPVKLFCDNQAALHIASNPVFHERTKHIEIDCHLVREKVQAGVVKTYHISTSEQPADVFTKALSVPQFSNLINKLGMINIYSNLRGSVKNHDPT</sequence>
<feature type="region of interest" description="Disordered" evidence="1">
    <location>
        <begin position="589"/>
        <end position="611"/>
    </location>
</feature>
<dbReference type="PANTHER" id="PTHR11439">
    <property type="entry name" value="GAG-POL-RELATED RETROTRANSPOSON"/>
    <property type="match status" value="1"/>
</dbReference>
<dbReference type="SMART" id="SM00343">
    <property type="entry name" value="ZnF_C2HC"/>
    <property type="match status" value="2"/>
</dbReference>
<organism evidence="3 4">
    <name type="scientific">Trifolium pratense</name>
    <name type="common">Red clover</name>
    <dbReference type="NCBI Taxonomy" id="57577"/>
    <lineage>
        <taxon>Eukaryota</taxon>
        <taxon>Viridiplantae</taxon>
        <taxon>Streptophyta</taxon>
        <taxon>Embryophyta</taxon>
        <taxon>Tracheophyta</taxon>
        <taxon>Spermatophyta</taxon>
        <taxon>Magnoliopsida</taxon>
        <taxon>eudicotyledons</taxon>
        <taxon>Gunneridae</taxon>
        <taxon>Pentapetalae</taxon>
        <taxon>rosids</taxon>
        <taxon>fabids</taxon>
        <taxon>Fabales</taxon>
        <taxon>Fabaceae</taxon>
        <taxon>Papilionoideae</taxon>
        <taxon>50 kb inversion clade</taxon>
        <taxon>NPAAA clade</taxon>
        <taxon>Hologalegina</taxon>
        <taxon>IRL clade</taxon>
        <taxon>Trifolieae</taxon>
        <taxon>Trifolium</taxon>
    </lineage>
</organism>
<evidence type="ECO:0000256" key="1">
    <source>
        <dbReference type="SAM" id="MobiDB-lite"/>
    </source>
</evidence>